<keyword evidence="10 11" id="KW-0407">Ion channel</keyword>
<sequence>MSGRRHGLEIGINLGQNDIYKAASGVAGAVIVVHSKDTMPFPEDYGTVLTSGVYNAIRVHLARIKRLPYPYGECVITDSEASYRDVYISQYNVIYSKMGCQKTCHQRHVIDKCQCALPYYPRVGLPFGDSNVSLCGDNDDKQKSCVDQIEMAISEKKLKCACPNICHEDVYTASKSSSQWPMKKQMLSIIKNMKKLYPNLFKASTKQHDLQAERNIVRQNFLKAAIFFNDLSHEMVNEVPQYTGFQFVSDVGGMLGLWIGVSASGVVQLIELILTATYSKAKTICNHKRRVEDIGLNTHS</sequence>
<evidence type="ECO:0000256" key="11">
    <source>
        <dbReference type="RuleBase" id="RU000679"/>
    </source>
</evidence>
<evidence type="ECO:0000256" key="1">
    <source>
        <dbReference type="ARBA" id="ARBA00004141"/>
    </source>
</evidence>
<comment type="caution">
    <text evidence="12">The sequence shown here is derived from an EMBL/GenBank/DDBJ whole genome shotgun (WGS) entry which is preliminary data.</text>
</comment>
<evidence type="ECO:0000256" key="9">
    <source>
        <dbReference type="ARBA" id="ARBA00023201"/>
    </source>
</evidence>
<dbReference type="AlphaFoldDB" id="A0AAD9N303"/>
<dbReference type="GO" id="GO:0005886">
    <property type="term" value="C:plasma membrane"/>
    <property type="evidence" value="ECO:0007669"/>
    <property type="project" value="TreeGrafter"/>
</dbReference>
<comment type="subcellular location">
    <subcellularLocation>
        <location evidence="1">Membrane</location>
        <topology evidence="1">Multi-pass membrane protein</topology>
    </subcellularLocation>
</comment>
<keyword evidence="3 11" id="KW-0894">Sodium channel</keyword>
<evidence type="ECO:0000313" key="13">
    <source>
        <dbReference type="Proteomes" id="UP001208570"/>
    </source>
</evidence>
<evidence type="ECO:0000256" key="10">
    <source>
        <dbReference type="ARBA" id="ARBA00023303"/>
    </source>
</evidence>
<evidence type="ECO:0000313" key="12">
    <source>
        <dbReference type="EMBL" id="KAK2153131.1"/>
    </source>
</evidence>
<dbReference type="PANTHER" id="PTHR11690">
    <property type="entry name" value="AMILORIDE-SENSITIVE SODIUM CHANNEL-RELATED"/>
    <property type="match status" value="1"/>
</dbReference>
<evidence type="ECO:0000256" key="3">
    <source>
        <dbReference type="ARBA" id="ARBA00022461"/>
    </source>
</evidence>
<dbReference type="EMBL" id="JAODUP010000306">
    <property type="protein sequence ID" value="KAK2153131.1"/>
    <property type="molecule type" value="Genomic_DNA"/>
</dbReference>
<name>A0AAD9N303_9ANNE</name>
<dbReference type="PROSITE" id="PS01206">
    <property type="entry name" value="ASC"/>
    <property type="match status" value="1"/>
</dbReference>
<keyword evidence="13" id="KW-1185">Reference proteome</keyword>
<dbReference type="InterPro" id="IPR001873">
    <property type="entry name" value="ENaC"/>
</dbReference>
<evidence type="ECO:0000256" key="2">
    <source>
        <dbReference type="ARBA" id="ARBA00022448"/>
    </source>
</evidence>
<accession>A0AAD9N303</accession>
<dbReference type="PRINTS" id="PR01078">
    <property type="entry name" value="AMINACHANNEL"/>
</dbReference>
<dbReference type="PANTHER" id="PTHR11690:SF248">
    <property type="entry name" value="PICKPOCKET 17, ISOFORM A"/>
    <property type="match status" value="1"/>
</dbReference>
<keyword evidence="2 11" id="KW-0813">Transport</keyword>
<evidence type="ECO:0000256" key="5">
    <source>
        <dbReference type="ARBA" id="ARBA00022989"/>
    </source>
</evidence>
<proteinExistence type="inferred from homology"/>
<dbReference type="InterPro" id="IPR020903">
    <property type="entry name" value="ENaC_CS"/>
</dbReference>
<evidence type="ECO:0000256" key="7">
    <source>
        <dbReference type="ARBA" id="ARBA00023065"/>
    </source>
</evidence>
<dbReference type="Gene3D" id="1.10.287.770">
    <property type="entry name" value="YojJ-like"/>
    <property type="match status" value="1"/>
</dbReference>
<keyword evidence="7 11" id="KW-0406">Ion transport</keyword>
<keyword evidence="4 11" id="KW-0812">Transmembrane</keyword>
<keyword evidence="5" id="KW-1133">Transmembrane helix</keyword>
<organism evidence="12 13">
    <name type="scientific">Paralvinella palmiformis</name>
    <dbReference type="NCBI Taxonomy" id="53620"/>
    <lineage>
        <taxon>Eukaryota</taxon>
        <taxon>Metazoa</taxon>
        <taxon>Spiralia</taxon>
        <taxon>Lophotrochozoa</taxon>
        <taxon>Annelida</taxon>
        <taxon>Polychaeta</taxon>
        <taxon>Sedentaria</taxon>
        <taxon>Canalipalpata</taxon>
        <taxon>Terebellida</taxon>
        <taxon>Terebelliformia</taxon>
        <taxon>Alvinellidae</taxon>
        <taxon>Paralvinella</taxon>
    </lineage>
</organism>
<dbReference type="Gene3D" id="1.10.287.820">
    <property type="entry name" value="Acid-sensing ion channel domain"/>
    <property type="match status" value="1"/>
</dbReference>
<reference evidence="12" key="1">
    <citation type="journal article" date="2023" name="Mol. Biol. Evol.">
        <title>Third-Generation Sequencing Reveals the Adaptive Role of the Epigenome in Three Deep-Sea Polychaetes.</title>
        <authorList>
            <person name="Perez M."/>
            <person name="Aroh O."/>
            <person name="Sun Y."/>
            <person name="Lan Y."/>
            <person name="Juniper S.K."/>
            <person name="Young C.R."/>
            <person name="Angers B."/>
            <person name="Qian P.Y."/>
        </authorList>
    </citation>
    <scope>NUCLEOTIDE SEQUENCE</scope>
    <source>
        <strain evidence="12">P08H-3</strain>
    </source>
</reference>
<evidence type="ECO:0000256" key="4">
    <source>
        <dbReference type="ARBA" id="ARBA00022692"/>
    </source>
</evidence>
<dbReference type="Pfam" id="PF00858">
    <property type="entry name" value="ASC"/>
    <property type="match status" value="1"/>
</dbReference>
<protein>
    <submittedName>
        <fullName evidence="12">Uncharacterized protein</fullName>
    </submittedName>
</protein>
<keyword evidence="9 11" id="KW-0739">Sodium transport</keyword>
<evidence type="ECO:0000256" key="6">
    <source>
        <dbReference type="ARBA" id="ARBA00023053"/>
    </source>
</evidence>
<keyword evidence="6" id="KW-0915">Sodium</keyword>
<evidence type="ECO:0000256" key="8">
    <source>
        <dbReference type="ARBA" id="ARBA00023136"/>
    </source>
</evidence>
<dbReference type="GO" id="GO:0015280">
    <property type="term" value="F:ligand-gated sodium channel activity"/>
    <property type="evidence" value="ECO:0007669"/>
    <property type="project" value="TreeGrafter"/>
</dbReference>
<comment type="similarity">
    <text evidence="11">Belongs to the amiloride-sensitive sodium channel (TC 1.A.6) family.</text>
</comment>
<dbReference type="Proteomes" id="UP001208570">
    <property type="component" value="Unassembled WGS sequence"/>
</dbReference>
<keyword evidence="8" id="KW-0472">Membrane</keyword>
<gene>
    <name evidence="12" type="ORF">LSH36_306g03090</name>
</gene>